<dbReference type="Pfam" id="PF00571">
    <property type="entry name" value="CBS"/>
    <property type="match status" value="2"/>
</dbReference>
<dbReference type="Proteomes" id="UP000317557">
    <property type="component" value="Unassembled WGS sequence"/>
</dbReference>
<dbReference type="SMART" id="SM00382">
    <property type="entry name" value="AAA"/>
    <property type="match status" value="1"/>
</dbReference>
<feature type="domain" description="ABC transporter" evidence="7">
    <location>
        <begin position="4"/>
        <end position="264"/>
    </location>
</feature>
<dbReference type="PANTHER" id="PTHR43869">
    <property type="entry name" value="GLYCINE BETAINE/PROLINE BETAINE TRANSPORT SYSTEM ATP-BINDING PROTEIN PROV"/>
    <property type="match status" value="1"/>
</dbReference>
<dbReference type="RefSeq" id="WP_142453281.1">
    <property type="nucleotide sequence ID" value="NZ_FXTP01000002.1"/>
</dbReference>
<dbReference type="PANTHER" id="PTHR43869:SF1">
    <property type="entry name" value="GLYCINE BETAINE_PROLINE BETAINE TRANSPORT SYSTEM ATP-BINDING PROTEIN PROV"/>
    <property type="match status" value="1"/>
</dbReference>
<dbReference type="SUPFAM" id="SSF54631">
    <property type="entry name" value="CBS-domain pair"/>
    <property type="match status" value="1"/>
</dbReference>
<evidence type="ECO:0000313" key="10">
    <source>
        <dbReference type="Proteomes" id="UP000317557"/>
    </source>
</evidence>
<keyword evidence="5" id="KW-0029">Amino-acid transport</keyword>
<proteinExistence type="inferred from homology"/>
<evidence type="ECO:0000256" key="1">
    <source>
        <dbReference type="ARBA" id="ARBA00005417"/>
    </source>
</evidence>
<dbReference type="InterPro" id="IPR003593">
    <property type="entry name" value="AAA+_ATPase"/>
</dbReference>
<reference evidence="9 10" key="1">
    <citation type="submission" date="2017-05" db="EMBL/GenBank/DDBJ databases">
        <authorList>
            <person name="Varghese N."/>
            <person name="Submissions S."/>
        </authorList>
    </citation>
    <scope>NUCLEOTIDE SEQUENCE [LARGE SCALE GENOMIC DNA]</scope>
    <source>
        <strain evidence="9 10">DSM 21985</strain>
    </source>
</reference>
<dbReference type="AlphaFoldDB" id="A0A521BGD7"/>
<dbReference type="GO" id="GO:0031460">
    <property type="term" value="P:glycine betaine transport"/>
    <property type="evidence" value="ECO:0007669"/>
    <property type="project" value="InterPro"/>
</dbReference>
<dbReference type="CDD" id="cd03294">
    <property type="entry name" value="ABC_Pro_Gly_Betaine"/>
    <property type="match status" value="1"/>
</dbReference>
<dbReference type="GO" id="GO:0016887">
    <property type="term" value="F:ATP hydrolysis activity"/>
    <property type="evidence" value="ECO:0007669"/>
    <property type="project" value="InterPro"/>
</dbReference>
<comment type="similarity">
    <text evidence="1">Belongs to the ABC transporter superfamily.</text>
</comment>
<keyword evidence="6" id="KW-0129">CBS domain</keyword>
<evidence type="ECO:0000313" key="9">
    <source>
        <dbReference type="EMBL" id="SMO46177.1"/>
    </source>
</evidence>
<dbReference type="NCBIfam" id="TIGR01186">
    <property type="entry name" value="proV"/>
    <property type="match status" value="1"/>
</dbReference>
<keyword evidence="4 9" id="KW-0067">ATP-binding</keyword>
<evidence type="ECO:0000259" key="8">
    <source>
        <dbReference type="PROSITE" id="PS51371"/>
    </source>
</evidence>
<dbReference type="InterPro" id="IPR027417">
    <property type="entry name" value="P-loop_NTPase"/>
</dbReference>
<sequence length="408" mass="45333">MAAITVQNLFKVFGKNPEKAFPLIEEGKSKDEILEETGNTIGINDASFEVKEKEMFVIMGLSGSGKSTVLRCLNRLIEPTKGTITIGDEDITKVSKDRLLEMRRKKMSMVFQNFGLFPHRTVANNVEYGLEISGMDKEKRREKAYEAIEKVGLKGYEEQKPSELSGGMQQRVGLARALANDPEILLMDEAFSALDPLIRADMQDELLELQAEVHKTVVFITHDLDEALKIGDRIAIMKDGYVVQVGTPEEILTNPADDYVKAFVQNVDRTKVITAQAIMRKAPTVQVPKDGPSVAIRKMEKVGVSTTYVVDENRQLKGIVTVDDAIDLKEDGKKDLTEIIIRDIEVAGPESPINTLLTKSIQSKYPIAVVDEKSKLLGIVDRATILAELNENGSSSSEEENEKYKLSE</sequence>
<dbReference type="GO" id="GO:0005524">
    <property type="term" value="F:ATP binding"/>
    <property type="evidence" value="ECO:0007669"/>
    <property type="project" value="UniProtKB-KW"/>
</dbReference>
<dbReference type="InterPro" id="IPR005892">
    <property type="entry name" value="Gly-betaine_transp_ATP-bd"/>
</dbReference>
<dbReference type="GO" id="GO:0006865">
    <property type="term" value="P:amino acid transport"/>
    <property type="evidence" value="ECO:0007669"/>
    <property type="project" value="UniProtKB-KW"/>
</dbReference>
<dbReference type="InterPro" id="IPR051921">
    <property type="entry name" value="ABC_osmolyte_uptake_ATP-bind"/>
</dbReference>
<dbReference type="Gene3D" id="3.40.50.300">
    <property type="entry name" value="P-loop containing nucleotide triphosphate hydrolases"/>
    <property type="match status" value="1"/>
</dbReference>
<keyword evidence="10" id="KW-1185">Reference proteome</keyword>
<dbReference type="Pfam" id="PF00005">
    <property type="entry name" value="ABC_tran"/>
    <property type="match status" value="1"/>
</dbReference>
<accession>A0A521BGD7</accession>
<dbReference type="InterPro" id="IPR003439">
    <property type="entry name" value="ABC_transporter-like_ATP-bd"/>
</dbReference>
<dbReference type="SUPFAM" id="SSF52540">
    <property type="entry name" value="P-loop containing nucleoside triphosphate hydrolases"/>
    <property type="match status" value="1"/>
</dbReference>
<dbReference type="PROSITE" id="PS51371">
    <property type="entry name" value="CBS"/>
    <property type="match status" value="1"/>
</dbReference>
<evidence type="ECO:0000256" key="2">
    <source>
        <dbReference type="ARBA" id="ARBA00022448"/>
    </source>
</evidence>
<dbReference type="PROSITE" id="PS00211">
    <property type="entry name" value="ABC_TRANSPORTER_1"/>
    <property type="match status" value="1"/>
</dbReference>
<keyword evidence="3" id="KW-0547">Nucleotide-binding</keyword>
<evidence type="ECO:0000256" key="5">
    <source>
        <dbReference type="ARBA" id="ARBA00022970"/>
    </source>
</evidence>
<dbReference type="InterPro" id="IPR017871">
    <property type="entry name" value="ABC_transporter-like_CS"/>
</dbReference>
<name>A0A521BGD7_9BACT</name>
<protein>
    <submittedName>
        <fullName evidence="9">Glycine betaine/proline transport system ATP-binding protein</fullName>
    </submittedName>
</protein>
<dbReference type="PROSITE" id="PS50893">
    <property type="entry name" value="ABC_TRANSPORTER_2"/>
    <property type="match status" value="1"/>
</dbReference>
<feature type="domain" description="CBS" evidence="8">
    <location>
        <begin position="278"/>
        <end position="336"/>
    </location>
</feature>
<dbReference type="OrthoDB" id="9782239at2"/>
<dbReference type="Gene3D" id="3.10.580.10">
    <property type="entry name" value="CBS-domain"/>
    <property type="match status" value="1"/>
</dbReference>
<evidence type="ECO:0000256" key="4">
    <source>
        <dbReference type="ARBA" id="ARBA00022840"/>
    </source>
</evidence>
<dbReference type="InterPro" id="IPR000644">
    <property type="entry name" value="CBS_dom"/>
</dbReference>
<dbReference type="GO" id="GO:0006970">
    <property type="term" value="P:response to osmotic stress"/>
    <property type="evidence" value="ECO:0007669"/>
    <property type="project" value="UniProtKB-ARBA"/>
</dbReference>
<organism evidence="9 10">
    <name type="scientific">Gracilimonas mengyeensis</name>
    <dbReference type="NCBI Taxonomy" id="1302730"/>
    <lineage>
        <taxon>Bacteria</taxon>
        <taxon>Pseudomonadati</taxon>
        <taxon>Balneolota</taxon>
        <taxon>Balneolia</taxon>
        <taxon>Balneolales</taxon>
        <taxon>Balneolaceae</taxon>
        <taxon>Gracilimonas</taxon>
    </lineage>
</organism>
<evidence type="ECO:0000256" key="3">
    <source>
        <dbReference type="ARBA" id="ARBA00022741"/>
    </source>
</evidence>
<gene>
    <name evidence="9" type="ORF">SAMN06265219_102279</name>
</gene>
<evidence type="ECO:0000259" key="7">
    <source>
        <dbReference type="PROSITE" id="PS50893"/>
    </source>
</evidence>
<evidence type="ECO:0000256" key="6">
    <source>
        <dbReference type="PROSITE-ProRule" id="PRU00703"/>
    </source>
</evidence>
<dbReference type="EMBL" id="FXTP01000002">
    <property type="protein sequence ID" value="SMO46177.1"/>
    <property type="molecule type" value="Genomic_DNA"/>
</dbReference>
<dbReference type="FunFam" id="3.40.50.300:FF:000201">
    <property type="entry name" value="Glycine betaine/L-proline ABC transporter ATP-binding protein"/>
    <property type="match status" value="1"/>
</dbReference>
<dbReference type="GO" id="GO:0016020">
    <property type="term" value="C:membrane"/>
    <property type="evidence" value="ECO:0007669"/>
    <property type="project" value="InterPro"/>
</dbReference>
<keyword evidence="2" id="KW-0813">Transport</keyword>
<dbReference type="InterPro" id="IPR046342">
    <property type="entry name" value="CBS_dom_sf"/>
</dbReference>